<dbReference type="EMBL" id="VOIH02000010">
    <property type="protein sequence ID" value="KAF3435599.1"/>
    <property type="molecule type" value="Genomic_DNA"/>
</dbReference>
<dbReference type="Proteomes" id="UP000796880">
    <property type="component" value="Unassembled WGS sequence"/>
</dbReference>
<evidence type="ECO:0000313" key="3">
    <source>
        <dbReference type="Proteomes" id="UP000796880"/>
    </source>
</evidence>
<organism evidence="2 3">
    <name type="scientific">Rhamnella rubrinervis</name>
    <dbReference type="NCBI Taxonomy" id="2594499"/>
    <lineage>
        <taxon>Eukaryota</taxon>
        <taxon>Viridiplantae</taxon>
        <taxon>Streptophyta</taxon>
        <taxon>Embryophyta</taxon>
        <taxon>Tracheophyta</taxon>
        <taxon>Spermatophyta</taxon>
        <taxon>Magnoliopsida</taxon>
        <taxon>eudicotyledons</taxon>
        <taxon>Gunneridae</taxon>
        <taxon>Pentapetalae</taxon>
        <taxon>rosids</taxon>
        <taxon>fabids</taxon>
        <taxon>Rosales</taxon>
        <taxon>Rhamnaceae</taxon>
        <taxon>rhamnoid group</taxon>
        <taxon>Rhamneae</taxon>
        <taxon>Rhamnella</taxon>
    </lineage>
</organism>
<feature type="signal peptide" evidence="1">
    <location>
        <begin position="1"/>
        <end position="23"/>
    </location>
</feature>
<protein>
    <submittedName>
        <fullName evidence="2">Uncharacterized protein</fullName>
    </submittedName>
</protein>
<evidence type="ECO:0000313" key="2">
    <source>
        <dbReference type="EMBL" id="KAF3435599.1"/>
    </source>
</evidence>
<evidence type="ECO:0000256" key="1">
    <source>
        <dbReference type="SAM" id="SignalP"/>
    </source>
</evidence>
<sequence>MKSISAFLCILFTVLLVADQSCARKDTGDYWKSVMKDQAMPEAIRDVLFYHVQDVPSDLQGSSGKTHRFARNFDNRPNVIIYHSQMKPEEEKFETKCEEEHKVIKQVARG</sequence>
<accession>A0A8K0DWN0</accession>
<comment type="caution">
    <text evidence="2">The sequence shown here is derived from an EMBL/GenBank/DDBJ whole genome shotgun (WGS) entry which is preliminary data.</text>
</comment>
<proteinExistence type="predicted"/>
<reference evidence="2" key="1">
    <citation type="submission" date="2020-03" db="EMBL/GenBank/DDBJ databases">
        <title>A high-quality chromosome-level genome assembly of a woody plant with both climbing and erect habits, Rhamnella rubrinervis.</title>
        <authorList>
            <person name="Lu Z."/>
            <person name="Yang Y."/>
            <person name="Zhu X."/>
            <person name="Sun Y."/>
        </authorList>
    </citation>
    <scope>NUCLEOTIDE SEQUENCE</scope>
    <source>
        <strain evidence="2">BYM</strain>
        <tissue evidence="2">Leaf</tissue>
    </source>
</reference>
<name>A0A8K0DWN0_9ROSA</name>
<keyword evidence="1" id="KW-0732">Signal</keyword>
<keyword evidence="3" id="KW-1185">Reference proteome</keyword>
<dbReference type="OrthoDB" id="1734141at2759"/>
<dbReference type="AlphaFoldDB" id="A0A8K0DWN0"/>
<dbReference type="InterPro" id="IPR024489">
    <property type="entry name" value="Organ_specific_prot"/>
</dbReference>
<dbReference type="Pfam" id="PF10950">
    <property type="entry name" value="Organ_specific"/>
    <property type="match status" value="1"/>
</dbReference>
<gene>
    <name evidence="2" type="ORF">FNV43_RR22690</name>
</gene>
<dbReference type="PANTHER" id="PTHR33731">
    <property type="entry name" value="PROTEIN, PUTATIVE-RELATED"/>
    <property type="match status" value="1"/>
</dbReference>
<dbReference type="PANTHER" id="PTHR33731:SF17">
    <property type="entry name" value="ORGAN-SPECIFIC PROTEIN P4-LIKE"/>
    <property type="match status" value="1"/>
</dbReference>
<feature type="chain" id="PRO_5035442465" evidence="1">
    <location>
        <begin position="24"/>
        <end position="110"/>
    </location>
</feature>